<dbReference type="SUPFAM" id="SSF46689">
    <property type="entry name" value="Homeodomain-like"/>
    <property type="match status" value="1"/>
</dbReference>
<proteinExistence type="predicted"/>
<protein>
    <submittedName>
        <fullName evidence="7">TetR family transcriptional regulator</fullName>
    </submittedName>
</protein>
<dbReference type="PRINTS" id="PR00455">
    <property type="entry name" value="HTHTETR"/>
</dbReference>
<dbReference type="KEGG" id="mhos:CXR34_03015"/>
<dbReference type="RefSeq" id="WP_101305510.1">
    <property type="nucleotide sequence ID" value="NZ_CP025299.1"/>
</dbReference>
<dbReference type="Pfam" id="PF13977">
    <property type="entry name" value="TetR_C_6"/>
    <property type="match status" value="1"/>
</dbReference>
<dbReference type="SUPFAM" id="SSF48498">
    <property type="entry name" value="Tetracyclin repressor-like, C-terminal domain"/>
    <property type="match status" value="1"/>
</dbReference>
<dbReference type="Pfam" id="PF00440">
    <property type="entry name" value="TetR_N"/>
    <property type="match status" value="1"/>
</dbReference>
<evidence type="ECO:0000256" key="2">
    <source>
        <dbReference type="ARBA" id="ARBA00023015"/>
    </source>
</evidence>
<evidence type="ECO:0000256" key="1">
    <source>
        <dbReference type="ARBA" id="ARBA00022491"/>
    </source>
</evidence>
<evidence type="ECO:0000259" key="6">
    <source>
        <dbReference type="PROSITE" id="PS50977"/>
    </source>
</evidence>
<dbReference type="PANTHER" id="PTHR47506">
    <property type="entry name" value="TRANSCRIPTIONAL REGULATORY PROTEIN"/>
    <property type="match status" value="1"/>
</dbReference>
<sequence length="218" mass="23609">MSPQRPERRGSYAKGLAKREEILSSALEVIAREGYGGASVKAIADAVGLSQAGLLHYFDSKEELFTEILRKRDEADALSWRPASGPTPLDEMRDEFLALVRHNRDVPGLVQLFSRLAVDATDAGHPAHGFFLQRSAALREVLGDAVRAGQADGRVSDRVDAETLARMVQALADGMQLQWLVDREVDMSVPIEALFTLLSPPDGIDDGGRGQRSGASDA</sequence>
<name>A0A2K9D8V0_9MICO</name>
<evidence type="ECO:0000313" key="7">
    <source>
        <dbReference type="EMBL" id="AUG28531.1"/>
    </source>
</evidence>
<organism evidence="7 8">
    <name type="scientific">Microbacterium hominis</name>
    <dbReference type="NCBI Taxonomy" id="162426"/>
    <lineage>
        <taxon>Bacteria</taxon>
        <taxon>Bacillati</taxon>
        <taxon>Actinomycetota</taxon>
        <taxon>Actinomycetes</taxon>
        <taxon>Micrococcales</taxon>
        <taxon>Microbacteriaceae</taxon>
        <taxon>Microbacterium</taxon>
    </lineage>
</organism>
<keyword evidence="3 5" id="KW-0238">DNA-binding</keyword>
<dbReference type="PROSITE" id="PS50977">
    <property type="entry name" value="HTH_TETR_2"/>
    <property type="match status" value="1"/>
</dbReference>
<dbReference type="InterPro" id="IPR039538">
    <property type="entry name" value="BetI_C"/>
</dbReference>
<keyword evidence="4" id="KW-0804">Transcription</keyword>
<evidence type="ECO:0000256" key="3">
    <source>
        <dbReference type="ARBA" id="ARBA00023125"/>
    </source>
</evidence>
<dbReference type="InterPro" id="IPR001647">
    <property type="entry name" value="HTH_TetR"/>
</dbReference>
<evidence type="ECO:0000256" key="5">
    <source>
        <dbReference type="PROSITE-ProRule" id="PRU00335"/>
    </source>
</evidence>
<dbReference type="InterPro" id="IPR009057">
    <property type="entry name" value="Homeodomain-like_sf"/>
</dbReference>
<dbReference type="InterPro" id="IPR036271">
    <property type="entry name" value="Tet_transcr_reg_TetR-rel_C_sf"/>
</dbReference>
<feature type="domain" description="HTH tetR-type" evidence="6">
    <location>
        <begin position="16"/>
        <end position="76"/>
    </location>
</feature>
<feature type="DNA-binding region" description="H-T-H motif" evidence="5">
    <location>
        <begin position="39"/>
        <end position="58"/>
    </location>
</feature>
<dbReference type="GO" id="GO:0003677">
    <property type="term" value="F:DNA binding"/>
    <property type="evidence" value="ECO:0007669"/>
    <property type="project" value="UniProtKB-UniRule"/>
</dbReference>
<reference evidence="7 8" key="1">
    <citation type="submission" date="2017-12" db="EMBL/GenBank/DDBJ databases">
        <title>Isolation and characterization of estrogens degradatiion strain Microbacterium hominis SJTG1.</title>
        <authorList>
            <person name="Xiong W."/>
            <person name="Yin C."/>
            <person name="Zheng D."/>
            <person name="Liang R."/>
        </authorList>
    </citation>
    <scope>NUCLEOTIDE SEQUENCE [LARGE SCALE GENOMIC DNA]</scope>
    <source>
        <strain evidence="7 8">SJTG1</strain>
    </source>
</reference>
<dbReference type="EMBL" id="CP025299">
    <property type="protein sequence ID" value="AUG28531.1"/>
    <property type="molecule type" value="Genomic_DNA"/>
</dbReference>
<dbReference type="Gene3D" id="1.10.357.10">
    <property type="entry name" value="Tetracycline Repressor, domain 2"/>
    <property type="match status" value="1"/>
</dbReference>
<dbReference type="PANTHER" id="PTHR47506:SF6">
    <property type="entry name" value="HTH-TYPE TRANSCRIPTIONAL REPRESSOR NEMR"/>
    <property type="match status" value="1"/>
</dbReference>
<dbReference type="Proteomes" id="UP000233276">
    <property type="component" value="Chromosome"/>
</dbReference>
<keyword evidence="2" id="KW-0805">Transcription regulation</keyword>
<evidence type="ECO:0000256" key="4">
    <source>
        <dbReference type="ARBA" id="ARBA00023163"/>
    </source>
</evidence>
<dbReference type="AlphaFoldDB" id="A0A2K9D8V0"/>
<accession>A0A2K9D8V0</accession>
<gene>
    <name evidence="7" type="ORF">CXR34_03015</name>
</gene>
<keyword evidence="1" id="KW-0678">Repressor</keyword>
<evidence type="ECO:0000313" key="8">
    <source>
        <dbReference type="Proteomes" id="UP000233276"/>
    </source>
</evidence>